<dbReference type="Proteomes" id="UP000695562">
    <property type="component" value="Unassembled WGS sequence"/>
</dbReference>
<dbReference type="PROSITE" id="PS01186">
    <property type="entry name" value="EGF_2"/>
    <property type="match status" value="1"/>
</dbReference>
<dbReference type="AlphaFoldDB" id="A0A8J4PZ62"/>
<evidence type="ECO:0000256" key="1">
    <source>
        <dbReference type="SAM" id="Phobius"/>
    </source>
</evidence>
<evidence type="ECO:0000259" key="3">
    <source>
        <dbReference type="PROSITE" id="PS01186"/>
    </source>
</evidence>
<comment type="caution">
    <text evidence="4">The sequence shown here is derived from an EMBL/GenBank/DDBJ whole genome shotgun (WGS) entry which is preliminary data.</text>
</comment>
<dbReference type="InterPro" id="IPR054484">
    <property type="entry name" value="ComC_SSD"/>
</dbReference>
<dbReference type="InterPro" id="IPR013783">
    <property type="entry name" value="Ig-like_fold"/>
</dbReference>
<proteinExistence type="predicted"/>
<protein>
    <recommendedName>
        <fullName evidence="3">EGF-like domain-containing protein</fullName>
    </recommendedName>
</protein>
<evidence type="ECO:0000313" key="5">
    <source>
        <dbReference type="Proteomes" id="UP000695562"/>
    </source>
</evidence>
<dbReference type="InterPro" id="IPR002909">
    <property type="entry name" value="IPT_dom"/>
</dbReference>
<dbReference type="InterPro" id="IPR000742">
    <property type="entry name" value="EGF"/>
</dbReference>
<dbReference type="Pfam" id="PF22933">
    <property type="entry name" value="ComC_SSD"/>
    <property type="match status" value="1"/>
</dbReference>
<feature type="chain" id="PRO_5035153682" description="EGF-like domain-containing protein" evidence="2">
    <location>
        <begin position="20"/>
        <end position="1124"/>
    </location>
</feature>
<dbReference type="PANTHER" id="PTHR31378">
    <property type="entry name" value="EGF-LIKE DOMAIN-CONTAINING PROTEIN-RELATED-RELATED"/>
    <property type="match status" value="1"/>
</dbReference>
<gene>
    <name evidence="4" type="ORF">CYY_000776</name>
</gene>
<reference evidence="4" key="1">
    <citation type="submission" date="2020-01" db="EMBL/GenBank/DDBJ databases">
        <title>Development of genomics and gene disruption for Polysphondylium violaceum indicates a role for the polyketide synthase stlB in stalk morphogenesis.</title>
        <authorList>
            <person name="Narita B."/>
            <person name="Kawabe Y."/>
            <person name="Kin K."/>
            <person name="Saito T."/>
            <person name="Gibbs R."/>
            <person name="Kuspa A."/>
            <person name="Muzny D."/>
            <person name="Queller D."/>
            <person name="Richards S."/>
            <person name="Strassman J."/>
            <person name="Sucgang R."/>
            <person name="Worley K."/>
            <person name="Schaap P."/>
        </authorList>
    </citation>
    <scope>NUCLEOTIDE SEQUENCE</scope>
    <source>
        <strain evidence="4">QSvi11</strain>
    </source>
</reference>
<evidence type="ECO:0000256" key="2">
    <source>
        <dbReference type="SAM" id="SignalP"/>
    </source>
</evidence>
<dbReference type="OrthoDB" id="21152at2759"/>
<dbReference type="InterPro" id="IPR014756">
    <property type="entry name" value="Ig_E-set"/>
</dbReference>
<dbReference type="Pfam" id="PF01833">
    <property type="entry name" value="TIG"/>
    <property type="match status" value="2"/>
</dbReference>
<keyword evidence="1" id="KW-0472">Membrane</keyword>
<dbReference type="SUPFAM" id="SSF81296">
    <property type="entry name" value="E set domains"/>
    <property type="match status" value="4"/>
</dbReference>
<accession>A0A8J4PZ62</accession>
<organism evidence="4 5">
    <name type="scientific">Polysphondylium violaceum</name>
    <dbReference type="NCBI Taxonomy" id="133409"/>
    <lineage>
        <taxon>Eukaryota</taxon>
        <taxon>Amoebozoa</taxon>
        <taxon>Evosea</taxon>
        <taxon>Eumycetozoa</taxon>
        <taxon>Dictyostelia</taxon>
        <taxon>Dictyosteliales</taxon>
        <taxon>Dictyosteliaceae</taxon>
        <taxon>Polysphondylium</taxon>
    </lineage>
</organism>
<dbReference type="Gene3D" id="2.10.25.10">
    <property type="entry name" value="Laminin"/>
    <property type="match status" value="1"/>
</dbReference>
<dbReference type="EMBL" id="AJWJ01000016">
    <property type="protein sequence ID" value="KAF2077898.1"/>
    <property type="molecule type" value="Genomic_DNA"/>
</dbReference>
<name>A0A8J4PZ62_9MYCE</name>
<feature type="domain" description="EGF-like" evidence="3">
    <location>
        <begin position="819"/>
        <end position="830"/>
    </location>
</feature>
<feature type="signal peptide" evidence="2">
    <location>
        <begin position="1"/>
        <end position="19"/>
    </location>
</feature>
<keyword evidence="2" id="KW-0732">Signal</keyword>
<feature type="transmembrane region" description="Helical" evidence="1">
    <location>
        <begin position="1083"/>
        <end position="1104"/>
    </location>
</feature>
<evidence type="ECO:0000313" key="4">
    <source>
        <dbReference type="EMBL" id="KAF2077898.1"/>
    </source>
</evidence>
<dbReference type="Gene3D" id="2.60.40.10">
    <property type="entry name" value="Immunoglobulins"/>
    <property type="match status" value="3"/>
</dbReference>
<dbReference type="PANTHER" id="PTHR31378:SF5">
    <property type="entry name" value="EGF-LIKE DOMAIN-CONTAINING PROTEIN"/>
    <property type="match status" value="1"/>
</dbReference>
<keyword evidence="1" id="KW-1133">Transmembrane helix</keyword>
<keyword evidence="5" id="KW-1185">Reference proteome</keyword>
<keyword evidence="1" id="KW-0812">Transmembrane</keyword>
<sequence length="1124" mass="121385">MFTYLCVFLIFLAIGYVNGQAPQINDILPSFGVAGSPITLIGVRFETPNIITASGFNCDVAFSSLTQIVCTPSGGGIETFTSLDVSISAPTGESNKVAYHLIKVDPATSYQNNNVFYLKGDFTSVQSTTMMAQAQTDAGVRQPITWIDSTTLSFPMDKAIARGQVILFDSTKNKESTIVQLSYAPVVQSTSLEVIGLNVLGYIFDSSTQVFTSGQDPCTITSVIEGSFTCRPKAIPTQTFSYRIVSGNGKSTTLSLSFWRELKSATALSAREATLQVINYDSSTYINPLVQGLRSTGISLASVTGDDLKINFPLDAQCGNAYLGTSILRLTNSMLLCPAPEFTTLVSNSVPNNTVVILGYFLAQTMYGSQDQALNFTVEYGGLGRGPESCESISTLFNLNGTYTVNCKVPLSSTLYLKASSIGKRTIQMLIAFPIVVSTATPLLYGSPGKITISGSGFTVPLVQVTIGGAECTAPVVSQLGKQVVCDFDASVPVLNVNDTLEVKVGDTYSVNLFAKESVFRYGQIPTVTSATSTIYAIPGIVTVIGTFFLNDQLEVTIGGNLCASPIALDSTKLTCEFKSDIVVTDISSPLDVVVSVQSQFSSSSSSVFYYTLPTPTIINSTSTLYGTPQQVTIRGTGFYNFGLVVHIEGSICSNAIASMDSKEITCEFKSDILVSDLSTPLNVTVVINTNYKATKAVFYYIKPIQVSITSSTSTKYGVPGIVTIFGNNFINDQLLVRIGGSECTNAVSSQNNKQLTCRFKSDVVADENTALDVFVSVQSLFNATEPVFLYIKSNKNCPFGSNGQMCSGHGTCNQQYSCECNKGWESSDCSIQDNSGGTVIPDPNVNPNDTSSTIITPGGTMFDVGIVLINEIDKDNNIVQSYNISSIKWNNITKQDNQHIYTTTIQNNQSTLNVKLSINNLNERVYYNFAGDVIPILPKSIKYQVELQNYTFSSSLNIMQFIFKSGILQEAGECVYESDTNTQTTGDGSIRSIQMVLNGETLVGTFSDRIVLDNRPSYNQVSKLTNTQINQNSLDTQSLYVAITTTSFKKDIIVDPNFGVLITSTPDDQEAKCKKKFESWKIGVIVACSVVGVALVVTTVMLIKKKRVVKQFNAKLKAVNKSK</sequence>